<dbReference type="PANTHER" id="PTHR43767:SF1">
    <property type="entry name" value="NONRIBOSOMAL PEPTIDE SYNTHASE PES1 (EUROFUNG)-RELATED"/>
    <property type="match status" value="1"/>
</dbReference>
<keyword evidence="5" id="KW-1185">Reference proteome</keyword>
<dbReference type="Gene3D" id="2.30.38.10">
    <property type="entry name" value="Luciferase, Domain 3"/>
    <property type="match status" value="1"/>
</dbReference>
<dbReference type="RefSeq" id="WP_274687067.1">
    <property type="nucleotide sequence ID" value="NZ_JAPMOU010000002.1"/>
</dbReference>
<dbReference type="EMBL" id="JAPMOU010000002">
    <property type="protein sequence ID" value="MDE1460695.1"/>
    <property type="molecule type" value="Genomic_DNA"/>
</dbReference>
<evidence type="ECO:0000313" key="5">
    <source>
        <dbReference type="Proteomes" id="UP001528823"/>
    </source>
</evidence>
<dbReference type="InterPro" id="IPR050237">
    <property type="entry name" value="ATP-dep_AMP-bd_enzyme"/>
</dbReference>
<dbReference type="InterPro" id="IPR025110">
    <property type="entry name" value="AMP-bd_C"/>
</dbReference>
<gene>
    <name evidence="4" type="ORF">ORQ98_01820</name>
</gene>
<dbReference type="Gene3D" id="3.40.50.980">
    <property type="match status" value="2"/>
</dbReference>
<evidence type="ECO:0000259" key="3">
    <source>
        <dbReference type="Pfam" id="PF13193"/>
    </source>
</evidence>
<feature type="domain" description="AMP-binding enzyme C-terminal" evidence="3">
    <location>
        <begin position="462"/>
        <end position="538"/>
    </location>
</feature>
<evidence type="ECO:0000313" key="4">
    <source>
        <dbReference type="EMBL" id="MDE1460695.1"/>
    </source>
</evidence>
<protein>
    <submittedName>
        <fullName evidence="4">(2,3-dihydroxybenzoyl)adenylate synthase</fullName>
    </submittedName>
</protein>
<dbReference type="InterPro" id="IPR011963">
    <property type="entry name" value="DHB_AMP_lig"/>
</dbReference>
<sequence>MTVVEQASLTKFDERDCPKWPQARADYYRQVGYWQGITLGEVLKKQAQQLPHHEALIIGQDRWTYQVFDQKVDQLVRGFHQLGIQDRDVVVVQLPNINEFFAVCFALFRLGAIPVMALPAHRRIEIRYFCQFTQAKAYIIADKYFGFDYCQLAREIKAEVALLKHVIVIGDSQEFTALSDLYLEPEKNDILAVLTRPNPSHTALLQVSGGTTGMPKFIPRTHDDYLYSVKVSTEVCALSSHSIYLCSLPVAHNFSLSSPGTLGVFYVGGKVVLTKDTSPETAFSLIEQEQVTIAALVPPTTLLWLDAAKNTAYDLSSLQVLQVGGAKFSAEAAKQVKPVLGCQLQQVFGMAEGLVNYTLLTDSEDICIHTQGKPMSPADEIRVVDEEDNPVLPGEVGQLQTRGPYTICGYYKAPQHNAKAFTADGFYCTGDEVKLTESGYLMVVGRIKDQINRGGEKIAAEEVENQLLAHPAVHDVALVAMPDEILGEASCAFVICHPDQPIKAMVLKRFLRERGLAGYKIPDRIEFVNTFPKTAVGKVNKKALRNCLIKTAINY</sequence>
<dbReference type="SUPFAM" id="SSF56801">
    <property type="entry name" value="Acetyl-CoA synthetase-like"/>
    <property type="match status" value="1"/>
</dbReference>
<accession>A0ABT5U399</accession>
<dbReference type="InterPro" id="IPR045851">
    <property type="entry name" value="AMP-bd_C_sf"/>
</dbReference>
<organism evidence="4 5">
    <name type="scientific">Spartinivicinus poritis</name>
    <dbReference type="NCBI Taxonomy" id="2994640"/>
    <lineage>
        <taxon>Bacteria</taxon>
        <taxon>Pseudomonadati</taxon>
        <taxon>Pseudomonadota</taxon>
        <taxon>Gammaproteobacteria</taxon>
        <taxon>Oceanospirillales</taxon>
        <taxon>Zooshikellaceae</taxon>
        <taxon>Spartinivicinus</taxon>
    </lineage>
</organism>
<dbReference type="Gene3D" id="3.30.300.30">
    <property type="match status" value="1"/>
</dbReference>
<proteinExistence type="predicted"/>
<dbReference type="CDD" id="cd05920">
    <property type="entry name" value="23DHB-AMP_lg"/>
    <property type="match status" value="1"/>
</dbReference>
<dbReference type="Pfam" id="PF00501">
    <property type="entry name" value="AMP-binding"/>
    <property type="match status" value="1"/>
</dbReference>
<keyword evidence="1" id="KW-0436">Ligase</keyword>
<comment type="caution">
    <text evidence="4">The sequence shown here is derived from an EMBL/GenBank/DDBJ whole genome shotgun (WGS) entry which is preliminary data.</text>
</comment>
<dbReference type="PANTHER" id="PTHR43767">
    <property type="entry name" value="LONG-CHAIN-FATTY-ACID--COA LIGASE"/>
    <property type="match status" value="1"/>
</dbReference>
<evidence type="ECO:0000259" key="2">
    <source>
        <dbReference type="Pfam" id="PF00501"/>
    </source>
</evidence>
<feature type="domain" description="AMP-dependent synthetase/ligase" evidence="2">
    <location>
        <begin position="44"/>
        <end position="411"/>
    </location>
</feature>
<dbReference type="NCBIfam" id="TIGR02275">
    <property type="entry name" value="DHB_AMP_lig"/>
    <property type="match status" value="1"/>
</dbReference>
<evidence type="ECO:0000256" key="1">
    <source>
        <dbReference type="ARBA" id="ARBA00022598"/>
    </source>
</evidence>
<reference evidence="4 5" key="1">
    <citation type="submission" date="2022-11" db="EMBL/GenBank/DDBJ databases">
        <title>Spartinivicinus poritis sp. nov., isolated from scleractinian coral Porites lutea.</title>
        <authorList>
            <person name="Zhang G."/>
            <person name="Cai L."/>
            <person name="Wei Q."/>
        </authorList>
    </citation>
    <scope>NUCLEOTIDE SEQUENCE [LARGE SCALE GENOMIC DNA]</scope>
    <source>
        <strain evidence="4 5">A2-2</strain>
    </source>
</reference>
<dbReference type="Pfam" id="PF13193">
    <property type="entry name" value="AMP-binding_C"/>
    <property type="match status" value="1"/>
</dbReference>
<dbReference type="Proteomes" id="UP001528823">
    <property type="component" value="Unassembled WGS sequence"/>
</dbReference>
<dbReference type="InterPro" id="IPR000873">
    <property type="entry name" value="AMP-dep_synth/lig_dom"/>
</dbReference>
<name>A0ABT5U399_9GAMM</name>